<evidence type="ECO:0000259" key="5">
    <source>
        <dbReference type="Pfam" id="PF04118"/>
    </source>
</evidence>
<dbReference type="Pfam" id="PF04118">
    <property type="entry name" value="Dopey_N"/>
    <property type="match status" value="1"/>
</dbReference>
<organism evidence="6 7">
    <name type="scientific">Vairimorpha ceranae</name>
    <dbReference type="NCBI Taxonomy" id="40302"/>
    <lineage>
        <taxon>Eukaryota</taxon>
        <taxon>Fungi</taxon>
        <taxon>Fungi incertae sedis</taxon>
        <taxon>Microsporidia</taxon>
        <taxon>Nosematidae</taxon>
        <taxon>Vairimorpha</taxon>
    </lineage>
</organism>
<dbReference type="VEuPathDB" id="MicrosporidiaDB:G9O61_00g020880"/>
<sequence length="1693" mass="199561">MFIIIYFVNKNIMFYPFMSNKDERYFIEITKKLESFKNAQEWPDFIALLTSLDSTIQTYSLPFIPKVEFLCKRLNQCLNPLLPAGVHKKVLETYSIIFDTISEDELLENFGIYTLGLLKFGCHSRILVISTYLDLLEKYIIVLGEKIDCFTINVLYGILPAIESEASECYDKGIELIKKFRVEIDEKKFYNSLWMIFLQNKDLRQSIILFLMNEKINYDTMISDKLLVIKALKEGLKSDDLLILRGTLNLILHMFPLKEKIFSESMNSDLLEGMFLIFGKREQSLNKKVFSWINIAEDDEFTDIKIVTKTLLRILKTRRLTSQFFKIFTTLSDKVKLTEKILEDLLFEVLVYSKNYIDDNIEEYTILERDKPLNQQNLIDISKIFVTTDLDKLWKVFYLELKNSITSIKQVKLSKKDYLPNICLRNKTEENESISKIIFPESQNTVYTSQSRGFNEEKQNEIEKYKDEKKLEADSYDSHKDLSFKILKSVDSPDASGEMYGKERLPSDDLEITKSLQGNFNDLQKLEGNFNDLQKLEGNFNDLQKLEGNFNDLEENFSDLNLANNLTSDNISETSKNDISFDLKFPLEENKSSINLNDSSLVLEDHLNDSNYGINENISKKNNKRKDKKKIKEIKDIKSPTDVLSVVNFCIKNYLVFDNAVLSTHLPLLLIFVLENYMYFDEEVRYEFLSKNITKIIFTEQSSKTCNNFFELVDEFYVQENASVLKDIESCYMSLISKYLLRYLNDANYCLILDFYTNFKENNILQDFVQPYFNWMIKQSLDVMQKSICFYEDVNTVNGDILFKELWTRFINEEQDNEKSYGDVWNVYNENYNSLFNLSQTTISCRSESLESDILILNNCDMSQDNKKQIVILIYEYNRIFKQRYERILIKKVNDLNKQHICLFLYFVMELQADNSLYFYNIFYLINNKISNRDPILISLLKSIYIFKGIFSFIIDRFINSNVRTLNYIFIDRPNISQIKGILKLIENCLFNSQKFRLELVSEYYCVNVQELTEVIGSFMPAYKNVLFDILIYIFLCDISYIKDSKYYDLHESIRNIKIQCIKMIQFMIQSEIIIKNDILTVDYNKILTICEKYKNDPAIIISIGELLKLRDDTNIIMQYIAFINSKCFYYFDFLTIIFSLDIKQLIIILPHILDNLTEEGYSFLIANEIINKMLDCNSINFNWAFIAKMMIQKFINFYNVTYVKPNKEDNKGIARFDFHFQNQKVKAISKISELFFNTFSGYFIEYLISSTFSPQYIINLSFKDRLYGEILSSYSINQSKAFKFLLKFDSICLNVGLLEFFKKYKLTLYQIVNYRTFTDVNTLLYLLKLFSILPDEHNQFLTIIYQTIMHMQRGNLSKSDKIILIEFLSHLEYNVKIKSALQTFLGFLFDLLKTSDKSMKVFIIDILIILSENPTITIQSMKLQLLEYLGSNEFFTFKLKEKGFLYKKLLNSDLNIMDELVYKLESSFFVSQVSDINNKCNVLKRIAFLIFSNNFNQFAGFNSKFIEMCVGLLQHISIKVRKQAWFLVKILCVKIDHGKLLPLFPVIFTEILTFIKTNSLDNPEYLFIVKLLDVLFFLDSNETFEFKNICLGTEISQRSYDSTDNFNGTKSKSLPLFYKLYKKLVKNNAEPTFNRRQILTKRTLFFSYKTVKSEDMLKFVKYCPYFYKMQDIKSSVNDIDVLEKLIVSEFHD</sequence>
<evidence type="ECO:0000256" key="4">
    <source>
        <dbReference type="SAM" id="Coils"/>
    </source>
</evidence>
<keyword evidence="4" id="KW-0175">Coiled coil</keyword>
<evidence type="ECO:0000256" key="2">
    <source>
        <dbReference type="ARBA" id="ARBA00022927"/>
    </source>
</evidence>
<dbReference type="OrthoDB" id="297643at2759"/>
<comment type="caution">
    <text evidence="6">The sequence shown here is derived from an EMBL/GenBank/DDBJ whole genome shotgun (WGS) entry which is preliminary data.</text>
</comment>
<comment type="similarity">
    <text evidence="3">Belongs to the DOP1 family.</text>
</comment>
<dbReference type="RefSeq" id="XP_024330732.1">
    <property type="nucleotide sequence ID" value="XM_024475304.1"/>
</dbReference>
<evidence type="ECO:0000313" key="6">
    <source>
        <dbReference type="EMBL" id="KKO74990.1"/>
    </source>
</evidence>
<dbReference type="GeneID" id="36320239"/>
<evidence type="ECO:0000256" key="1">
    <source>
        <dbReference type="ARBA" id="ARBA00022448"/>
    </source>
</evidence>
<keyword evidence="7" id="KW-1185">Reference proteome</keyword>
<feature type="coiled-coil region" evidence="4">
    <location>
        <begin position="536"/>
        <end position="563"/>
    </location>
</feature>
<keyword evidence="2" id="KW-0653">Protein transport</keyword>
<dbReference type="EMBL" id="JPQZ01000036">
    <property type="protein sequence ID" value="KKO74990.1"/>
    <property type="molecule type" value="Genomic_DNA"/>
</dbReference>
<dbReference type="PANTHER" id="PTHR14042">
    <property type="entry name" value="DOPEY-RELATED"/>
    <property type="match status" value="1"/>
</dbReference>
<dbReference type="Proteomes" id="UP000034350">
    <property type="component" value="Unassembled WGS sequence"/>
</dbReference>
<dbReference type="GO" id="GO:0005829">
    <property type="term" value="C:cytosol"/>
    <property type="evidence" value="ECO:0007669"/>
    <property type="project" value="GOC"/>
</dbReference>
<dbReference type="VEuPathDB" id="MicrosporidiaDB:NCER_101733"/>
<dbReference type="GO" id="GO:0005802">
    <property type="term" value="C:trans-Golgi network"/>
    <property type="evidence" value="ECO:0007669"/>
    <property type="project" value="TreeGrafter"/>
</dbReference>
<proteinExistence type="inferred from homology"/>
<dbReference type="GO" id="GO:0005768">
    <property type="term" value="C:endosome"/>
    <property type="evidence" value="ECO:0007669"/>
    <property type="project" value="TreeGrafter"/>
</dbReference>
<protein>
    <submittedName>
        <fullName evidence="6">Dopey-like leucine zipper transcription factor</fullName>
    </submittedName>
</protein>
<dbReference type="VEuPathDB" id="MicrosporidiaDB:AAJ76_3600010018"/>
<dbReference type="GO" id="GO:0006895">
    <property type="term" value="P:Golgi to endosome transport"/>
    <property type="evidence" value="ECO:0007669"/>
    <property type="project" value="InterPro"/>
</dbReference>
<reference evidence="6 7" key="1">
    <citation type="journal article" date="2015" name="Environ. Microbiol.">
        <title>Genome analyses suggest the presence of polyploidy and recent human-driven expansions in eight global populations of the honeybee pathogen Nosema ceranae.</title>
        <authorList>
            <person name="Pelin A."/>
            <person name="Selman M."/>
            <person name="Aris-Brosou S."/>
            <person name="Farinelli L."/>
            <person name="Corradi N."/>
        </authorList>
    </citation>
    <scope>NUCLEOTIDE SEQUENCE [LARGE SCALE GENOMIC DNA]</scope>
    <source>
        <strain evidence="6 7">PA08 1199</strain>
    </source>
</reference>
<keyword evidence="1" id="KW-0813">Transport</keyword>
<dbReference type="InterPro" id="IPR040314">
    <property type="entry name" value="DOP1"/>
</dbReference>
<accession>A0A0F9WDX4</accession>
<evidence type="ECO:0000313" key="7">
    <source>
        <dbReference type="Proteomes" id="UP000034350"/>
    </source>
</evidence>
<feature type="domain" description="DOP1 N-terminal" evidence="5">
    <location>
        <begin position="20"/>
        <end position="297"/>
    </location>
</feature>
<dbReference type="PANTHER" id="PTHR14042:SF24">
    <property type="entry name" value="PROTEIN DOPEY-1 HOMOLOG"/>
    <property type="match status" value="1"/>
</dbReference>
<gene>
    <name evidence="6" type="ORF">AAJ76_3600010018</name>
</gene>
<dbReference type="InterPro" id="IPR007249">
    <property type="entry name" value="DOP1_N"/>
</dbReference>
<evidence type="ECO:0000256" key="3">
    <source>
        <dbReference type="ARBA" id="ARBA00046326"/>
    </source>
</evidence>
<name>A0A0F9WDX4_9MICR</name>
<dbReference type="GO" id="GO:0015031">
    <property type="term" value="P:protein transport"/>
    <property type="evidence" value="ECO:0007669"/>
    <property type="project" value="UniProtKB-KW"/>
</dbReference>